<evidence type="ECO:0000313" key="4">
    <source>
        <dbReference type="EMBL" id="QTL97119.1"/>
    </source>
</evidence>
<dbReference type="InterPro" id="IPR000318">
    <property type="entry name" value="Nase_comp1_CS"/>
</dbReference>
<dbReference type="PANTHER" id="PTHR33712:SF7">
    <property type="entry name" value="LIGHT-INDEPENDENT PROTOCHLOROPHYLLIDE REDUCTASE SUBUNIT B"/>
    <property type="match status" value="1"/>
</dbReference>
<dbReference type="RefSeq" id="WP_230868772.1">
    <property type="nucleotide sequence ID" value="NZ_CP046640.1"/>
</dbReference>
<keyword evidence="5" id="KW-1185">Reference proteome</keyword>
<name>A0A8A7KCK2_9FIRM</name>
<comment type="similarity">
    <text evidence="2">Belongs to the NifD/NifK/NifE/NifN family.</text>
</comment>
<dbReference type="Gene3D" id="1.20.89.10">
    <property type="entry name" value="Nitrogenase Molybdenum-iron Protein, subunit B, domain 4"/>
    <property type="match status" value="1"/>
</dbReference>
<dbReference type="GO" id="GO:0016163">
    <property type="term" value="F:nitrogenase activity"/>
    <property type="evidence" value="ECO:0007669"/>
    <property type="project" value="InterPro"/>
</dbReference>
<sequence>MINKNLQSINVNPCKMCMPMGAALAFKGIENSMVLMHGSQGCSTYIRRHISTHFNEPIDIASSSLNEKGTVYGGEENLKKGLKNLLKLYQPGVIGVITTCLAETIGEDIVRMVAEFKREEEINDLAMIPVATPGYGGSQYEGYYLTLRRIVEELATAQSRQSSPKINIITGNLTPADIRKIKRILNLFDFNYTLLPDLSETCDAPFSADYKKIARGGTTIKDIEEMGTAVASIEFGFLVDDNLSPAWFLEKEFAVPLYRLPLPIGLKNVDSFINLLSRLAKKDIPAEIMAERGRMLDGMIDSHKYNAEGRAAIFGEPDLVYALTALCAENGIFPAVVATGTKILDLEKKISKLTDNFTEEPIIIHQADFAVIRKHVQQQGVNLLIGHSDGNFITEKDDIPLVRTGFPIHDRIGAQRELSVVYEGSMRLLDKITNTILQAKHNSYRQDLFERYYLPVKGGGKHVFG</sequence>
<dbReference type="Gene3D" id="3.40.50.1980">
    <property type="entry name" value="Nitrogenase molybdenum iron protein domain"/>
    <property type="match status" value="3"/>
</dbReference>
<dbReference type="KEGG" id="ifn:GM661_03575"/>
<evidence type="ECO:0000256" key="2">
    <source>
        <dbReference type="RuleBase" id="RU004021"/>
    </source>
</evidence>
<evidence type="ECO:0000256" key="1">
    <source>
        <dbReference type="ARBA" id="ARBA00023231"/>
    </source>
</evidence>
<proteinExistence type="inferred from homology"/>
<dbReference type="AlphaFoldDB" id="A0A8A7KCK2"/>
<dbReference type="Proteomes" id="UP000665020">
    <property type="component" value="Chromosome"/>
</dbReference>
<keyword evidence="1 2" id="KW-0535">Nitrogen fixation</keyword>
<dbReference type="PROSITE" id="PS00699">
    <property type="entry name" value="NITROGENASE_1_1"/>
    <property type="match status" value="1"/>
</dbReference>
<dbReference type="InterPro" id="IPR000510">
    <property type="entry name" value="Nase/OxRdtase_comp1"/>
</dbReference>
<dbReference type="PANTHER" id="PTHR33712">
    <property type="entry name" value="LIGHT-INDEPENDENT PROTOCHLOROPHYLLIDE REDUCTASE SUBUNIT B"/>
    <property type="match status" value="1"/>
</dbReference>
<evidence type="ECO:0000313" key="5">
    <source>
        <dbReference type="Proteomes" id="UP000665020"/>
    </source>
</evidence>
<organism evidence="4 5">
    <name type="scientific">Iocasia fonsfrigidae</name>
    <dbReference type="NCBI Taxonomy" id="2682810"/>
    <lineage>
        <taxon>Bacteria</taxon>
        <taxon>Bacillati</taxon>
        <taxon>Bacillota</taxon>
        <taxon>Clostridia</taxon>
        <taxon>Halanaerobiales</taxon>
        <taxon>Halanaerobiaceae</taxon>
        <taxon>Iocasia</taxon>
    </lineage>
</organism>
<accession>A0A8A7KCK2</accession>
<dbReference type="SUPFAM" id="SSF53807">
    <property type="entry name" value="Helical backbone' metal receptor"/>
    <property type="match status" value="1"/>
</dbReference>
<feature type="domain" description="Nitrogenase/oxidoreductase component 1" evidence="3">
    <location>
        <begin position="17"/>
        <end position="436"/>
    </location>
</feature>
<reference evidence="4" key="1">
    <citation type="submission" date="2019-12" db="EMBL/GenBank/DDBJ databases">
        <authorList>
            <person name="zhang j."/>
            <person name="sun C.M."/>
        </authorList>
    </citation>
    <scope>NUCLEOTIDE SEQUENCE</scope>
    <source>
        <strain evidence="4">NS-1</strain>
    </source>
</reference>
<evidence type="ECO:0000259" key="3">
    <source>
        <dbReference type="Pfam" id="PF00148"/>
    </source>
</evidence>
<dbReference type="Pfam" id="PF00148">
    <property type="entry name" value="Oxidored_nitro"/>
    <property type="match status" value="1"/>
</dbReference>
<dbReference type="EMBL" id="CP046640">
    <property type="protein sequence ID" value="QTL97119.1"/>
    <property type="molecule type" value="Genomic_DNA"/>
</dbReference>
<protein>
    <submittedName>
        <fullName evidence="4">Nitrogenase</fullName>
    </submittedName>
</protein>
<gene>
    <name evidence="4" type="ORF">GM661_03575</name>
</gene>
<dbReference type="InterPro" id="IPR050152">
    <property type="entry name" value="ChlB/BchB/BchZ"/>
</dbReference>